<organism evidence="1 2">
    <name type="scientific">Acidaminococcus intestini</name>
    <dbReference type="NCBI Taxonomy" id="187327"/>
    <lineage>
        <taxon>Bacteria</taxon>
        <taxon>Bacillati</taxon>
        <taxon>Bacillota</taxon>
        <taxon>Negativicutes</taxon>
        <taxon>Acidaminococcales</taxon>
        <taxon>Acidaminococcaceae</taxon>
        <taxon>Acidaminococcus</taxon>
    </lineage>
</organism>
<dbReference type="EMBL" id="JAGZCZ010000002">
    <property type="protein sequence ID" value="MBS5519121.1"/>
    <property type="molecule type" value="Genomic_DNA"/>
</dbReference>
<dbReference type="SUPFAM" id="SSF89095">
    <property type="entry name" value="GatB/YqeY motif"/>
    <property type="match status" value="1"/>
</dbReference>
<proteinExistence type="predicted"/>
<dbReference type="GO" id="GO:0016884">
    <property type="term" value="F:carbon-nitrogen ligase activity, with glutamine as amido-N-donor"/>
    <property type="evidence" value="ECO:0007669"/>
    <property type="project" value="InterPro"/>
</dbReference>
<dbReference type="Gene3D" id="1.10.1510.10">
    <property type="entry name" value="Uncharacterised protein YqeY/AIM41 PF09424, N-terminal domain"/>
    <property type="match status" value="1"/>
</dbReference>
<evidence type="ECO:0000313" key="2">
    <source>
        <dbReference type="Proteomes" id="UP000754226"/>
    </source>
</evidence>
<comment type="caution">
    <text evidence="1">The sequence shown here is derived from an EMBL/GenBank/DDBJ whole genome shotgun (WGS) entry which is preliminary data.</text>
</comment>
<dbReference type="Gene3D" id="1.10.10.410">
    <property type="match status" value="1"/>
</dbReference>
<dbReference type="Pfam" id="PF09424">
    <property type="entry name" value="YqeY"/>
    <property type="match status" value="1"/>
</dbReference>
<dbReference type="PANTHER" id="PTHR28055">
    <property type="entry name" value="ALTERED INHERITANCE OF MITOCHONDRIA PROTEIN 41, MITOCHONDRIAL"/>
    <property type="match status" value="1"/>
</dbReference>
<protein>
    <submittedName>
        <fullName evidence="1">GatB/YqeY domain-containing protein</fullName>
    </submittedName>
</protein>
<dbReference type="PANTHER" id="PTHR28055:SF1">
    <property type="entry name" value="ALTERED INHERITANCE OF MITOCHONDRIA PROTEIN 41, MITOCHONDRIAL"/>
    <property type="match status" value="1"/>
</dbReference>
<reference evidence="1" key="1">
    <citation type="submission" date="2021-02" db="EMBL/GenBank/DDBJ databases">
        <title>Infant gut strain persistence is associated with maternal origin, phylogeny, and functional potential including surface adhesion and iron acquisition.</title>
        <authorList>
            <person name="Lou Y.C."/>
        </authorList>
    </citation>
    <scope>NUCLEOTIDE SEQUENCE</scope>
    <source>
        <strain evidence="1">L3_106_000M1_dasL3_106_000M1_concoct_15</strain>
    </source>
</reference>
<dbReference type="InterPro" id="IPR023168">
    <property type="entry name" value="GatB_Yqey_C_2"/>
</dbReference>
<sequence length="149" mass="16887">MSLRELLQTDMKTAMKERESGKERLSVLRMVWAAVRNKEIDEKTELTDDAVMSVLMKEVKQREDTIKEIKDANRPDLVAKNEEEIEILKKYLPEPLSDEELKKVIQDVIATTGAKSMKDMGKVMGRVLAQTQGRAAGSRVSALVKELLK</sequence>
<dbReference type="AlphaFoldDB" id="A0A943EFE0"/>
<dbReference type="Proteomes" id="UP000754226">
    <property type="component" value="Unassembled WGS sequence"/>
</dbReference>
<dbReference type="InterPro" id="IPR042184">
    <property type="entry name" value="YqeY/Aim41_N"/>
</dbReference>
<dbReference type="InterPro" id="IPR019004">
    <property type="entry name" value="YqeY/Aim41"/>
</dbReference>
<dbReference type="InterPro" id="IPR003789">
    <property type="entry name" value="Asn/Gln_tRNA_amidoTrase-B-like"/>
</dbReference>
<name>A0A943EFE0_9FIRM</name>
<evidence type="ECO:0000313" key="1">
    <source>
        <dbReference type="EMBL" id="MBS5519121.1"/>
    </source>
</evidence>
<gene>
    <name evidence="1" type="ORF">KHX13_02105</name>
</gene>
<accession>A0A943EFE0</accession>